<dbReference type="Pfam" id="PF13244">
    <property type="entry name" value="MbhD"/>
    <property type="match status" value="1"/>
</dbReference>
<protein>
    <submittedName>
        <fullName evidence="8">Uncharacterized MnhB-related membrane protein</fullName>
    </submittedName>
</protein>
<keyword evidence="2" id="KW-1003">Cell membrane</keyword>
<evidence type="ECO:0000313" key="8">
    <source>
        <dbReference type="EMBL" id="SHE42933.1"/>
    </source>
</evidence>
<evidence type="ECO:0000256" key="6">
    <source>
        <dbReference type="SAM" id="Phobius"/>
    </source>
</evidence>
<keyword evidence="5 6" id="KW-0472">Membrane</keyword>
<gene>
    <name evidence="8" type="ORF">SAMN02746091_00367</name>
</gene>
<dbReference type="AlphaFoldDB" id="A0A1M4TEQ6"/>
<dbReference type="InterPro" id="IPR025383">
    <property type="entry name" value="MrpA_C/MbhD"/>
</dbReference>
<feature type="transmembrane region" description="Helical" evidence="6">
    <location>
        <begin position="55"/>
        <end position="74"/>
    </location>
</feature>
<feature type="transmembrane region" description="Helical" evidence="6">
    <location>
        <begin position="6"/>
        <end position="25"/>
    </location>
</feature>
<evidence type="ECO:0000256" key="2">
    <source>
        <dbReference type="ARBA" id="ARBA00022475"/>
    </source>
</evidence>
<dbReference type="RefSeq" id="WP_027308217.1">
    <property type="nucleotide sequence ID" value="NZ_FQVG01000004.1"/>
</dbReference>
<accession>A0A1M4TEQ6</accession>
<reference evidence="9" key="1">
    <citation type="submission" date="2016-11" db="EMBL/GenBank/DDBJ databases">
        <authorList>
            <person name="Varghese N."/>
            <person name="Submissions S."/>
        </authorList>
    </citation>
    <scope>NUCLEOTIDE SEQUENCE [LARGE SCALE GENOMIC DNA]</scope>
    <source>
        <strain evidence="9">DSM 10124</strain>
    </source>
</reference>
<evidence type="ECO:0000256" key="4">
    <source>
        <dbReference type="ARBA" id="ARBA00022989"/>
    </source>
</evidence>
<evidence type="ECO:0000256" key="1">
    <source>
        <dbReference type="ARBA" id="ARBA00004651"/>
    </source>
</evidence>
<proteinExistence type="predicted"/>
<evidence type="ECO:0000256" key="5">
    <source>
        <dbReference type="ARBA" id="ARBA00023136"/>
    </source>
</evidence>
<evidence type="ECO:0000313" key="9">
    <source>
        <dbReference type="Proteomes" id="UP000184423"/>
    </source>
</evidence>
<feature type="domain" description="MrpA C-terminal/MbhD" evidence="7">
    <location>
        <begin position="14"/>
        <end position="78"/>
    </location>
</feature>
<name>A0A1M4TEQ6_9CLOT</name>
<dbReference type="EMBL" id="FQVG01000004">
    <property type="protein sequence ID" value="SHE42933.1"/>
    <property type="molecule type" value="Genomic_DNA"/>
</dbReference>
<evidence type="ECO:0000259" key="7">
    <source>
        <dbReference type="Pfam" id="PF13244"/>
    </source>
</evidence>
<dbReference type="Proteomes" id="UP000184423">
    <property type="component" value="Unassembled WGS sequence"/>
</dbReference>
<evidence type="ECO:0000256" key="3">
    <source>
        <dbReference type="ARBA" id="ARBA00022692"/>
    </source>
</evidence>
<dbReference type="GO" id="GO:0005886">
    <property type="term" value="C:plasma membrane"/>
    <property type="evidence" value="ECO:0007669"/>
    <property type="project" value="UniProtKB-SubCell"/>
</dbReference>
<keyword evidence="9" id="KW-1185">Reference proteome</keyword>
<sequence>MNNIVLLNILILIGILVSAILTVYFDDLLSSIVALGAVGSFVALEFILLHAPDVAIAEAAVGVVLQPVIFIVALNKVRGVRK</sequence>
<comment type="subcellular location">
    <subcellularLocation>
        <location evidence="1">Cell membrane</location>
        <topology evidence="1">Multi-pass membrane protein</topology>
    </subcellularLocation>
</comment>
<organism evidence="8 9">
    <name type="scientific">Caloramator proteoclasticus DSM 10124</name>
    <dbReference type="NCBI Taxonomy" id="1121262"/>
    <lineage>
        <taxon>Bacteria</taxon>
        <taxon>Bacillati</taxon>
        <taxon>Bacillota</taxon>
        <taxon>Clostridia</taxon>
        <taxon>Eubacteriales</taxon>
        <taxon>Clostridiaceae</taxon>
        <taxon>Caloramator</taxon>
    </lineage>
</organism>
<keyword evidence="3 6" id="KW-0812">Transmembrane</keyword>
<feature type="transmembrane region" description="Helical" evidence="6">
    <location>
        <begin position="32"/>
        <end position="49"/>
    </location>
</feature>
<keyword evidence="4 6" id="KW-1133">Transmembrane helix</keyword>